<gene>
    <name evidence="5" type="ORF">FNH04_30185</name>
</gene>
<evidence type="ECO:0000313" key="6">
    <source>
        <dbReference type="Proteomes" id="UP000326979"/>
    </source>
</evidence>
<dbReference type="Gene3D" id="2.40.50.140">
    <property type="entry name" value="Nucleic acid-binding proteins"/>
    <property type="match status" value="3"/>
</dbReference>
<dbReference type="OrthoDB" id="286090at2"/>
<dbReference type="GO" id="GO:0003729">
    <property type="term" value="F:mRNA binding"/>
    <property type="evidence" value="ECO:0007669"/>
    <property type="project" value="TreeGrafter"/>
</dbReference>
<reference evidence="5 6" key="1">
    <citation type="submission" date="2019-07" db="EMBL/GenBank/DDBJ databases">
        <title>New species of Amycolatopsis and Streptomyces.</title>
        <authorList>
            <person name="Duangmal K."/>
            <person name="Teo W.F.A."/>
            <person name="Lipun K."/>
        </authorList>
    </citation>
    <scope>NUCLEOTIDE SEQUENCE [LARGE SCALE GENOMIC DNA]</scope>
    <source>
        <strain evidence="5 6">TISTR 2346</strain>
    </source>
</reference>
<evidence type="ECO:0000256" key="1">
    <source>
        <dbReference type="ARBA" id="ARBA00006767"/>
    </source>
</evidence>
<proteinExistence type="inferred from homology"/>
<keyword evidence="6" id="KW-1185">Reference proteome</keyword>
<dbReference type="AlphaFoldDB" id="A0A5N8WB37"/>
<feature type="domain" description="S1 motif" evidence="4">
    <location>
        <begin position="107"/>
        <end position="183"/>
    </location>
</feature>
<dbReference type="PANTHER" id="PTHR10724:SF7">
    <property type="entry name" value="SMALL RIBOSOMAL SUBUNIT PROTEIN BS1C"/>
    <property type="match status" value="1"/>
</dbReference>
<comment type="caution">
    <text evidence="5">The sequence shown here is derived from an EMBL/GenBank/DDBJ whole genome shotgun (WGS) entry which is preliminary data.</text>
</comment>
<dbReference type="PANTHER" id="PTHR10724">
    <property type="entry name" value="30S RIBOSOMAL PROTEIN S1"/>
    <property type="match status" value="1"/>
</dbReference>
<organism evidence="5 6">
    <name type="scientific">Streptomyces phyllanthi</name>
    <dbReference type="NCBI Taxonomy" id="1803180"/>
    <lineage>
        <taxon>Bacteria</taxon>
        <taxon>Bacillati</taxon>
        <taxon>Actinomycetota</taxon>
        <taxon>Actinomycetes</taxon>
        <taxon>Kitasatosporales</taxon>
        <taxon>Streptomycetaceae</taxon>
        <taxon>Streptomyces</taxon>
    </lineage>
</organism>
<evidence type="ECO:0000259" key="4">
    <source>
        <dbReference type="PROSITE" id="PS50126"/>
    </source>
</evidence>
<keyword evidence="3" id="KW-0687">Ribonucleoprotein</keyword>
<dbReference type="GO" id="GO:0022627">
    <property type="term" value="C:cytosolic small ribosomal subunit"/>
    <property type="evidence" value="ECO:0007669"/>
    <property type="project" value="TreeGrafter"/>
</dbReference>
<comment type="similarity">
    <text evidence="1">Belongs to the bacterial ribosomal protein bS1 family.</text>
</comment>
<dbReference type="PROSITE" id="PS50126">
    <property type="entry name" value="S1"/>
    <property type="match status" value="3"/>
</dbReference>
<dbReference type="GO" id="GO:0003735">
    <property type="term" value="F:structural constituent of ribosome"/>
    <property type="evidence" value="ECO:0007669"/>
    <property type="project" value="TreeGrafter"/>
</dbReference>
<name>A0A5N8WB37_9ACTN</name>
<keyword evidence="2" id="KW-0689">Ribosomal protein</keyword>
<dbReference type="InterPro" id="IPR012340">
    <property type="entry name" value="NA-bd_OB-fold"/>
</dbReference>
<accession>A0A5N8WB37</accession>
<dbReference type="InterPro" id="IPR050437">
    <property type="entry name" value="Ribos_protein_bS1-like"/>
</dbReference>
<sequence length="272" mass="29358">MGESSEEQECRGFLASLSVGDLCGGIVAEVVRSGAAVTLDGFAARPLGVVGTLDLTWRRRRDAVVEVGLRITAEVMAVDLDGYRVLLSTAATENPELWAFLKGLRWGEILSGTVAAIESYGVFVALDDGPGHPVFPGVGFITYPELSWRHFESASDIVAVGQRVACEFLQFDTTNGEARLSLRATRPDPFQAFADGVAVGRTLRGQVTKLVPFGVFVEVADGVEGLVHVSEPVDAPEDVVRVGDQVQVVVTEIDRERRRLVLSRRQVPPGLR</sequence>
<evidence type="ECO:0000256" key="2">
    <source>
        <dbReference type="ARBA" id="ARBA00022980"/>
    </source>
</evidence>
<dbReference type="Pfam" id="PF00575">
    <property type="entry name" value="S1"/>
    <property type="match status" value="2"/>
</dbReference>
<evidence type="ECO:0000313" key="5">
    <source>
        <dbReference type="EMBL" id="MPY44016.1"/>
    </source>
</evidence>
<dbReference type="SMART" id="SM00316">
    <property type="entry name" value="S1"/>
    <property type="match status" value="3"/>
</dbReference>
<protein>
    <submittedName>
        <fullName evidence="5">S1 RNA-binding domain-containing protein</fullName>
    </submittedName>
</protein>
<dbReference type="Proteomes" id="UP000326979">
    <property type="component" value="Unassembled WGS sequence"/>
</dbReference>
<dbReference type="SUPFAM" id="SSF50249">
    <property type="entry name" value="Nucleic acid-binding proteins"/>
    <property type="match status" value="3"/>
</dbReference>
<feature type="domain" description="S1 motif" evidence="4">
    <location>
        <begin position="20"/>
        <end position="90"/>
    </location>
</feature>
<evidence type="ECO:0000256" key="3">
    <source>
        <dbReference type="ARBA" id="ARBA00023274"/>
    </source>
</evidence>
<dbReference type="RefSeq" id="WP_152788947.1">
    <property type="nucleotide sequence ID" value="NZ_BAABEQ010000043.1"/>
</dbReference>
<feature type="domain" description="S1 motif" evidence="4">
    <location>
        <begin position="200"/>
        <end position="265"/>
    </location>
</feature>
<dbReference type="EMBL" id="VJZE01000280">
    <property type="protein sequence ID" value="MPY44016.1"/>
    <property type="molecule type" value="Genomic_DNA"/>
</dbReference>
<dbReference type="GO" id="GO:0006412">
    <property type="term" value="P:translation"/>
    <property type="evidence" value="ECO:0007669"/>
    <property type="project" value="TreeGrafter"/>
</dbReference>
<dbReference type="InterPro" id="IPR003029">
    <property type="entry name" value="S1_domain"/>
</dbReference>